<name>A0ABQ7GDD7_DUNSA</name>
<proteinExistence type="inferred from homology"/>
<keyword evidence="2" id="KW-0970">Cilium biogenesis/degradation</keyword>
<comment type="caution">
    <text evidence="8">The sequence shown here is derived from an EMBL/GenBank/DDBJ whole genome shotgun (WGS) entry which is preliminary data.</text>
</comment>
<organism evidence="8 9">
    <name type="scientific">Dunaliella salina</name>
    <name type="common">Green alga</name>
    <name type="synonym">Protococcus salinus</name>
    <dbReference type="NCBI Taxonomy" id="3046"/>
    <lineage>
        <taxon>Eukaryota</taxon>
        <taxon>Viridiplantae</taxon>
        <taxon>Chlorophyta</taxon>
        <taxon>core chlorophytes</taxon>
        <taxon>Chlorophyceae</taxon>
        <taxon>CS clade</taxon>
        <taxon>Chlamydomonadales</taxon>
        <taxon>Dunaliellaceae</taxon>
        <taxon>Dunaliella</taxon>
    </lineage>
</organism>
<dbReference type="InterPro" id="IPR041146">
    <property type="entry name" value="IFT81_CH"/>
</dbReference>
<keyword evidence="5" id="KW-0966">Cell projection</keyword>
<comment type="subcellular location">
    <subcellularLocation>
        <location evidence="1">Cell projection</location>
        <location evidence="1">Cilium</location>
    </subcellularLocation>
</comment>
<reference evidence="8" key="1">
    <citation type="submission" date="2017-08" db="EMBL/GenBank/DDBJ databases">
        <authorList>
            <person name="Polle J.E."/>
            <person name="Barry K."/>
            <person name="Cushman J."/>
            <person name="Schmutz J."/>
            <person name="Tran D."/>
            <person name="Hathwaick L.T."/>
            <person name="Yim W.C."/>
            <person name="Jenkins J."/>
            <person name="Mckie-Krisberg Z.M."/>
            <person name="Prochnik S."/>
            <person name="Lindquist E."/>
            <person name="Dockter R.B."/>
            <person name="Adam C."/>
            <person name="Molina H."/>
            <person name="Bunkerborg J."/>
            <person name="Jin E."/>
            <person name="Buchheim M."/>
            <person name="Magnuson J."/>
        </authorList>
    </citation>
    <scope>NUCLEOTIDE SEQUENCE</scope>
    <source>
        <strain evidence="8">CCAP 19/18</strain>
    </source>
</reference>
<evidence type="ECO:0000256" key="4">
    <source>
        <dbReference type="ARBA" id="ARBA00023069"/>
    </source>
</evidence>
<protein>
    <recommendedName>
        <fullName evidence="7">IFT81 calponin homology domain-containing protein</fullName>
    </recommendedName>
</protein>
<evidence type="ECO:0000259" key="7">
    <source>
        <dbReference type="Pfam" id="PF18383"/>
    </source>
</evidence>
<evidence type="ECO:0000313" key="9">
    <source>
        <dbReference type="Proteomes" id="UP000815325"/>
    </source>
</evidence>
<evidence type="ECO:0000256" key="1">
    <source>
        <dbReference type="ARBA" id="ARBA00004138"/>
    </source>
</evidence>
<evidence type="ECO:0000256" key="3">
    <source>
        <dbReference type="ARBA" id="ARBA00023054"/>
    </source>
</evidence>
<dbReference type="Proteomes" id="UP000815325">
    <property type="component" value="Unassembled WGS sequence"/>
</dbReference>
<evidence type="ECO:0000313" key="8">
    <source>
        <dbReference type="EMBL" id="KAF5832625.1"/>
    </source>
</evidence>
<evidence type="ECO:0000256" key="2">
    <source>
        <dbReference type="ARBA" id="ARBA00022794"/>
    </source>
</evidence>
<dbReference type="EMBL" id="MU069860">
    <property type="protein sequence ID" value="KAF5832625.1"/>
    <property type="molecule type" value="Genomic_DNA"/>
</dbReference>
<comment type="similarity">
    <text evidence="6">Belongs to the IFT81 family.</text>
</comment>
<dbReference type="InterPro" id="IPR029600">
    <property type="entry name" value="IFT81"/>
</dbReference>
<dbReference type="InterPro" id="IPR043016">
    <property type="entry name" value="IFT81_N_sf"/>
</dbReference>
<dbReference type="Gene3D" id="1.10.418.70">
    <property type="entry name" value="Intraflagellar transport protein 81, N-terminal domain"/>
    <property type="match status" value="1"/>
</dbReference>
<keyword evidence="4" id="KW-0969">Cilium</keyword>
<feature type="domain" description="IFT81 calponin homology" evidence="7">
    <location>
        <begin position="4"/>
        <end position="119"/>
    </location>
</feature>
<gene>
    <name evidence="8" type="ORF">DUNSADRAFT_11442</name>
</gene>
<evidence type="ECO:0000256" key="5">
    <source>
        <dbReference type="ARBA" id="ARBA00023273"/>
    </source>
</evidence>
<dbReference type="Pfam" id="PF18383">
    <property type="entry name" value="IFT81_CH"/>
    <property type="match status" value="1"/>
</dbReference>
<dbReference type="PANTHER" id="PTHR15614">
    <property type="entry name" value="INTRAFLAGELLAR TRANSPORT PROTEIN 81 HOMOLOG"/>
    <property type="match status" value="1"/>
</dbReference>
<keyword evidence="9" id="KW-1185">Reference proteome</keyword>
<sequence length="132" mass="15316">MGDFHYIVDKLNQPPFNCNLSLLSFSDQSPQQLLQLVSDVFTQISPKHQKVDVSREDPDAMVERLTNFLKIIKYKPNYDPVAFRQLLAAGDKDVIYPILKWVVPQPQLLEKRAFVGHYLSFPDVSMRRAWLP</sequence>
<evidence type="ECO:0000256" key="6">
    <source>
        <dbReference type="ARBA" id="ARBA00043983"/>
    </source>
</evidence>
<keyword evidence="3" id="KW-0175">Coiled coil</keyword>
<dbReference type="PANTHER" id="PTHR15614:SF2">
    <property type="entry name" value="INTRAFLAGELLAR TRANSPORT PROTEIN 81 HOMOLOG"/>
    <property type="match status" value="1"/>
</dbReference>
<accession>A0ABQ7GDD7</accession>